<keyword evidence="6 11" id="KW-1133">Transmembrane helix</keyword>
<evidence type="ECO:0000256" key="10">
    <source>
        <dbReference type="RuleBase" id="RU003732"/>
    </source>
</evidence>
<dbReference type="PROSITE" id="PS00610">
    <property type="entry name" value="NA_NEUROTRAN_SYMP_1"/>
    <property type="match status" value="1"/>
</dbReference>
<evidence type="ECO:0000256" key="3">
    <source>
        <dbReference type="ARBA" id="ARBA00022448"/>
    </source>
</evidence>
<dbReference type="GO" id="GO:0016020">
    <property type="term" value="C:membrane"/>
    <property type="evidence" value="ECO:0007669"/>
    <property type="project" value="UniProtKB-SubCell"/>
</dbReference>
<dbReference type="PROSITE" id="PS00754">
    <property type="entry name" value="NA_NEUROTRAN_SYMP_2"/>
    <property type="match status" value="1"/>
</dbReference>
<dbReference type="PRINTS" id="PR00176">
    <property type="entry name" value="NANEUSMPORT"/>
</dbReference>
<proteinExistence type="inferred from homology"/>
<keyword evidence="8" id="KW-0915">Sodium</keyword>
<dbReference type="Pfam" id="PF00209">
    <property type="entry name" value="SNF"/>
    <property type="match status" value="1"/>
</dbReference>
<feature type="transmembrane region" description="Helical" evidence="11">
    <location>
        <begin position="398"/>
        <end position="422"/>
    </location>
</feature>
<keyword evidence="5 10" id="KW-0769">Symport</keyword>
<feature type="transmembrane region" description="Helical" evidence="11">
    <location>
        <begin position="45"/>
        <end position="65"/>
    </location>
</feature>
<feature type="transmembrane region" description="Helical" evidence="11">
    <location>
        <begin position="357"/>
        <end position="386"/>
    </location>
</feature>
<keyword evidence="4 10" id="KW-0812">Transmembrane</keyword>
<evidence type="ECO:0000256" key="11">
    <source>
        <dbReference type="SAM" id="Phobius"/>
    </source>
</evidence>
<dbReference type="AlphaFoldDB" id="A0ABD1DR72"/>
<feature type="binding site" evidence="8">
    <location>
        <position position="26"/>
    </location>
    <ligand>
        <name>Na(+)</name>
        <dbReference type="ChEBI" id="CHEBI:29101"/>
        <label>1</label>
    </ligand>
</feature>
<evidence type="ECO:0000256" key="8">
    <source>
        <dbReference type="PIRSR" id="PIRSR600175-1"/>
    </source>
</evidence>
<evidence type="ECO:0000256" key="4">
    <source>
        <dbReference type="ARBA" id="ARBA00022692"/>
    </source>
</evidence>
<comment type="subcellular location">
    <subcellularLocation>
        <location evidence="1">Membrane</location>
        <topology evidence="1">Multi-pass membrane protein</topology>
    </subcellularLocation>
</comment>
<protein>
    <recommendedName>
        <fullName evidence="10">Transporter</fullName>
    </recommendedName>
</protein>
<dbReference type="SUPFAM" id="SSF161070">
    <property type="entry name" value="SNF-like"/>
    <property type="match status" value="1"/>
</dbReference>
<name>A0ABD1DR72_CULPP</name>
<dbReference type="GO" id="GO:0015293">
    <property type="term" value="F:symporter activity"/>
    <property type="evidence" value="ECO:0007669"/>
    <property type="project" value="UniProtKB-KW"/>
</dbReference>
<feature type="transmembrane region" description="Helical" evidence="11">
    <location>
        <begin position="507"/>
        <end position="529"/>
    </location>
</feature>
<feature type="transmembrane region" description="Helical" evidence="11">
    <location>
        <begin position="298"/>
        <end position="319"/>
    </location>
</feature>
<evidence type="ECO:0000256" key="1">
    <source>
        <dbReference type="ARBA" id="ARBA00004141"/>
    </source>
</evidence>
<feature type="disulfide bond" evidence="9">
    <location>
        <begin position="129"/>
        <end position="138"/>
    </location>
</feature>
<comment type="similarity">
    <text evidence="2 10">Belongs to the sodium:neurotransmitter symporter (SNF) (TC 2.A.22) family.</text>
</comment>
<gene>
    <name evidence="12" type="ORF">pipiens_007061</name>
</gene>
<keyword evidence="13" id="KW-1185">Reference proteome</keyword>
<dbReference type="Proteomes" id="UP001562425">
    <property type="component" value="Unassembled WGS sequence"/>
</dbReference>
<feature type="binding site" evidence="8">
    <location>
        <position position="373"/>
    </location>
    <ligand>
        <name>Na(+)</name>
        <dbReference type="ChEBI" id="CHEBI:29101"/>
        <label>1</label>
    </ligand>
</feature>
<evidence type="ECO:0000256" key="7">
    <source>
        <dbReference type="ARBA" id="ARBA00023136"/>
    </source>
</evidence>
<feature type="transmembrane region" description="Helical" evidence="11">
    <location>
        <begin position="187"/>
        <end position="210"/>
    </location>
</feature>
<dbReference type="EMBL" id="JBEHCU010005104">
    <property type="protein sequence ID" value="KAL1400889.1"/>
    <property type="molecule type" value="Genomic_DNA"/>
</dbReference>
<feature type="transmembrane region" description="Helical" evidence="11">
    <location>
        <begin position="90"/>
        <end position="117"/>
    </location>
</feature>
<dbReference type="PANTHER" id="PTHR11616">
    <property type="entry name" value="SODIUM/CHLORIDE DEPENDENT TRANSPORTER"/>
    <property type="match status" value="1"/>
</dbReference>
<accession>A0ABD1DR72</accession>
<feature type="transmembrane region" description="Helical" evidence="11">
    <location>
        <begin position="428"/>
        <end position="452"/>
    </location>
</feature>
<evidence type="ECO:0000256" key="2">
    <source>
        <dbReference type="ARBA" id="ARBA00006459"/>
    </source>
</evidence>
<evidence type="ECO:0000256" key="9">
    <source>
        <dbReference type="PIRSR" id="PIRSR600175-2"/>
    </source>
</evidence>
<feature type="binding site" evidence="8">
    <location>
        <position position="272"/>
    </location>
    <ligand>
        <name>Na(+)</name>
        <dbReference type="ChEBI" id="CHEBI:29101"/>
        <label>1</label>
    </ligand>
</feature>
<dbReference type="PROSITE" id="PS50267">
    <property type="entry name" value="NA_NEUROTRAN_SYMP_3"/>
    <property type="match status" value="1"/>
</dbReference>
<feature type="binding site" evidence="8">
    <location>
        <position position="31"/>
    </location>
    <ligand>
        <name>Na(+)</name>
        <dbReference type="ChEBI" id="CHEBI:29101"/>
        <label>1</label>
    </ligand>
</feature>
<feature type="binding site" evidence="8">
    <location>
        <position position="304"/>
    </location>
    <ligand>
        <name>Na(+)</name>
        <dbReference type="ChEBI" id="CHEBI:29101"/>
        <label>1</label>
    </ligand>
</feature>
<feature type="transmembrane region" description="Helical" evidence="11">
    <location>
        <begin position="573"/>
        <end position="595"/>
    </location>
</feature>
<reference evidence="12 13" key="1">
    <citation type="submission" date="2024-05" db="EMBL/GenBank/DDBJ databases">
        <title>Culex pipiens pipiens assembly and annotation.</title>
        <authorList>
            <person name="Alout H."/>
            <person name="Durand T."/>
        </authorList>
    </citation>
    <scope>NUCLEOTIDE SEQUENCE [LARGE SCALE GENOMIC DNA]</scope>
    <source>
        <strain evidence="12">HA-2024</strain>
        <tissue evidence="12">Whole body</tissue>
    </source>
</reference>
<feature type="transmembrane region" description="Helical" evidence="11">
    <location>
        <begin position="259"/>
        <end position="278"/>
    </location>
</feature>
<comment type="caution">
    <text evidence="12">The sequence shown here is derived from an EMBL/GenBank/DDBJ whole genome shotgun (WGS) entry which is preliminary data.</text>
</comment>
<sequence>MSPGTVKARGSWASKTEFILSCMGYAIGIGNVWRFPYLCYRNGGGAFLVPYLLMLVLCGIPLFFLEVSLGQFAGTGCITVFKIAPLLKGAGMAIVVINFICTSYYNVIISYPILFLWKSLQAQLPWENCQNPWNTPRCVELGGPEQLHMMMNNSLLSVSERLRTPADEFFHNEILQISDGIGSPGGIVWPLFVCNLLAWIVIYCCIINGVESVGKVVYFTATFPFVILAVLFVRGITLPGAAEGIRFYIMPQWSLLTDLRVWADAAVQIFFSLGPGWGGIINMASYNQFKNNAKFDALLIPVVNCGTSIFAGFVVFSVLGYMSHQTGLPVSAVATGGPGLAFVTYPEAVGMLPFPQLWASLFFVMLFLLGVDSMFVQIEAIISSVLDVYPRLRTHKRWITLGTCFAMFLVSISCTTHGGMYLLQLMDWYSAAISVILVCIVEVVAVSWIYGVRNFVRDIEFMIGRSIERYWIVSWKIVTPLVLTFIFFTTIVYNTEVTYNGVRYPRWAIILGWASCFASMICIPGYAIYELARTRGTITERVRKSLTANDWGPADILQRTLWKSHKHCKPTVFTMKFIIAVLALALAVAVNGSYLPSVVSYSAAVPAVSSSVWPAYGGLYGKSAVLGGYAGYPGTYGSWPVYGKTWGYQAAPVVTKVVDNGAWNYGGYGYNKYWL</sequence>
<feature type="transmembrane region" description="Helical" evidence="11">
    <location>
        <begin position="473"/>
        <end position="495"/>
    </location>
</feature>
<feature type="binding site" evidence="8">
    <location>
        <position position="369"/>
    </location>
    <ligand>
        <name>Na(+)</name>
        <dbReference type="ChEBI" id="CHEBI:29101"/>
        <label>1</label>
    </ligand>
</feature>
<dbReference type="PANTHER" id="PTHR11616:SF241">
    <property type="entry name" value="SODIUM- AND CHLORIDE-DEPENDENT GLYCINE TRANSPORTER 2"/>
    <property type="match status" value="1"/>
</dbReference>
<feature type="transmembrane region" description="Helical" evidence="11">
    <location>
        <begin position="216"/>
        <end position="238"/>
    </location>
</feature>
<dbReference type="InterPro" id="IPR000175">
    <property type="entry name" value="Na/ntran_symport"/>
</dbReference>
<evidence type="ECO:0000313" key="12">
    <source>
        <dbReference type="EMBL" id="KAL1400889.1"/>
    </source>
</evidence>
<evidence type="ECO:0000313" key="13">
    <source>
        <dbReference type="Proteomes" id="UP001562425"/>
    </source>
</evidence>
<feature type="binding site" evidence="8">
    <location>
        <position position="372"/>
    </location>
    <ligand>
        <name>Na(+)</name>
        <dbReference type="ChEBI" id="CHEBI:29101"/>
        <label>1</label>
    </ligand>
</feature>
<keyword evidence="8" id="KW-0479">Metal-binding</keyword>
<evidence type="ECO:0000256" key="5">
    <source>
        <dbReference type="ARBA" id="ARBA00022847"/>
    </source>
</evidence>
<keyword evidence="9" id="KW-1015">Disulfide bond</keyword>
<keyword evidence="3 10" id="KW-0813">Transport</keyword>
<keyword evidence="7 11" id="KW-0472">Membrane</keyword>
<evidence type="ECO:0000256" key="6">
    <source>
        <dbReference type="ARBA" id="ARBA00022989"/>
    </source>
</evidence>
<feature type="binding site" evidence="8">
    <location>
        <position position="24"/>
    </location>
    <ligand>
        <name>Na(+)</name>
        <dbReference type="ChEBI" id="CHEBI:29101"/>
        <label>1</label>
    </ligand>
</feature>
<dbReference type="InterPro" id="IPR037272">
    <property type="entry name" value="SNS_sf"/>
</dbReference>
<organism evidence="12 13">
    <name type="scientific">Culex pipiens pipiens</name>
    <name type="common">Northern house mosquito</name>
    <dbReference type="NCBI Taxonomy" id="38569"/>
    <lineage>
        <taxon>Eukaryota</taxon>
        <taxon>Metazoa</taxon>
        <taxon>Ecdysozoa</taxon>
        <taxon>Arthropoda</taxon>
        <taxon>Hexapoda</taxon>
        <taxon>Insecta</taxon>
        <taxon>Pterygota</taxon>
        <taxon>Neoptera</taxon>
        <taxon>Endopterygota</taxon>
        <taxon>Diptera</taxon>
        <taxon>Nematocera</taxon>
        <taxon>Culicoidea</taxon>
        <taxon>Culicidae</taxon>
        <taxon>Culicinae</taxon>
        <taxon>Culicini</taxon>
        <taxon>Culex</taxon>
        <taxon>Culex</taxon>
    </lineage>
</organism>